<dbReference type="Proteomes" id="UP000515121">
    <property type="component" value="Unplaced"/>
</dbReference>
<evidence type="ECO:0000313" key="1">
    <source>
        <dbReference type="Proteomes" id="UP000515121"/>
    </source>
</evidence>
<evidence type="ECO:0000313" key="2">
    <source>
        <dbReference type="RefSeq" id="XP_022772497.1"/>
    </source>
</evidence>
<protein>
    <submittedName>
        <fullName evidence="2">Threonylcarbamoyladenosine tRNA methylthiotransferase-like</fullName>
    </submittedName>
</protein>
<organism evidence="1 2">
    <name type="scientific">Durio zibethinus</name>
    <name type="common">Durian</name>
    <dbReference type="NCBI Taxonomy" id="66656"/>
    <lineage>
        <taxon>Eukaryota</taxon>
        <taxon>Viridiplantae</taxon>
        <taxon>Streptophyta</taxon>
        <taxon>Embryophyta</taxon>
        <taxon>Tracheophyta</taxon>
        <taxon>Spermatophyta</taxon>
        <taxon>Magnoliopsida</taxon>
        <taxon>eudicotyledons</taxon>
        <taxon>Gunneridae</taxon>
        <taxon>Pentapetalae</taxon>
        <taxon>rosids</taxon>
        <taxon>malvids</taxon>
        <taxon>Malvales</taxon>
        <taxon>Malvaceae</taxon>
        <taxon>Helicteroideae</taxon>
        <taxon>Durio</taxon>
    </lineage>
</organism>
<keyword evidence="1" id="KW-1185">Reference proteome</keyword>
<dbReference type="AlphaFoldDB" id="A0A6P6B5N9"/>
<accession>A0A6P6B5N9</accession>
<reference evidence="2" key="1">
    <citation type="submission" date="2025-08" db="UniProtKB">
        <authorList>
            <consortium name="RefSeq"/>
        </authorList>
    </citation>
    <scope>IDENTIFICATION</scope>
    <source>
        <tissue evidence="2">Fruit stalk</tissue>
    </source>
</reference>
<gene>
    <name evidence="2" type="primary">LOC111315185</name>
</gene>
<name>A0A6P6B5N9_DURZI</name>
<proteinExistence type="predicted"/>
<dbReference type="RefSeq" id="XP_022772497.1">
    <property type="nucleotide sequence ID" value="XM_022916762.1"/>
</dbReference>
<dbReference type="KEGG" id="dzi:111315185"/>
<dbReference type="OrthoDB" id="1596199at2759"/>
<dbReference type="GeneID" id="111315185"/>
<sequence>MKRAKEITLSLGQNTWADLSFQFTVTKRGRPSRLFLFLLILEAKRNQLSLPEKHGLVCFSVCWSPDVERNEQSKWKTEDLFVGSGGAPLVMRLPLNAVGSDGEYMAGQLSAFGYAIYDNPEEGDLWLIST</sequence>